<feature type="transmembrane region" description="Helical" evidence="6">
    <location>
        <begin position="100"/>
        <end position="122"/>
    </location>
</feature>
<dbReference type="GO" id="GO:0005886">
    <property type="term" value="C:plasma membrane"/>
    <property type="evidence" value="ECO:0007669"/>
    <property type="project" value="UniProtKB-SubCell"/>
</dbReference>
<dbReference type="EMBL" id="RAQU01000296">
    <property type="protein sequence ID" value="RKK01313.1"/>
    <property type="molecule type" value="Genomic_DNA"/>
</dbReference>
<keyword evidence="3 6" id="KW-0812">Transmembrane</keyword>
<comment type="subcellular location">
    <subcellularLocation>
        <location evidence="1">Cell membrane</location>
        <topology evidence="1">Multi-pass membrane protein</topology>
    </subcellularLocation>
</comment>
<protein>
    <submittedName>
        <fullName evidence="8">Hydrogenase</fullName>
    </submittedName>
</protein>
<sequence>MPDRSLQRVKIWDPWIRLVHWGLVALLALSWWSVETGRMDLHVLSGELTLGLLLFRIGWGLWGSDTARFTRFLRSPVAALAHLRHMTRREADTEMGHNAAGGWMVLVMLALLLLQAGTGLMADDQILTHGPLAPHVSGETSDRATAIHAFNFNLILVAVGLHVLAVLLYALLKRQDLVRPMVTGVKRLPADIARHAPRLAPPTRALGWGAVVAVAVWGLARLG</sequence>
<dbReference type="GO" id="GO:0020037">
    <property type="term" value="F:heme binding"/>
    <property type="evidence" value="ECO:0007669"/>
    <property type="project" value="TreeGrafter"/>
</dbReference>
<evidence type="ECO:0000256" key="1">
    <source>
        <dbReference type="ARBA" id="ARBA00004651"/>
    </source>
</evidence>
<evidence type="ECO:0000256" key="2">
    <source>
        <dbReference type="ARBA" id="ARBA00022475"/>
    </source>
</evidence>
<dbReference type="InterPro" id="IPR011577">
    <property type="entry name" value="Cyt_b561_bac/Ni-Hgenase"/>
</dbReference>
<proteinExistence type="predicted"/>
<comment type="caution">
    <text evidence="8">The sequence shown here is derived from an EMBL/GenBank/DDBJ whole genome shotgun (WGS) entry which is preliminary data.</text>
</comment>
<keyword evidence="4 6" id="KW-1133">Transmembrane helix</keyword>
<keyword evidence="10" id="KW-1185">Reference proteome</keyword>
<feature type="domain" description="Cytochrome b561 bacterial/Ni-hydrogenase" evidence="7">
    <location>
        <begin position="12"/>
        <end position="184"/>
    </location>
</feature>
<dbReference type="Gene3D" id="1.20.950.20">
    <property type="entry name" value="Transmembrane di-heme cytochromes, Chain C"/>
    <property type="match status" value="1"/>
</dbReference>
<dbReference type="InParanoid" id="A0A3A9J9B5"/>
<dbReference type="EMBL" id="RFLX01000002">
    <property type="protein sequence ID" value="RMI26446.1"/>
    <property type="molecule type" value="Genomic_DNA"/>
</dbReference>
<accession>A0A3A9J9B5</accession>
<dbReference type="SUPFAM" id="SSF81342">
    <property type="entry name" value="Transmembrane di-heme cytochromes"/>
    <property type="match status" value="1"/>
</dbReference>
<feature type="transmembrane region" description="Helical" evidence="6">
    <location>
        <begin position="15"/>
        <end position="34"/>
    </location>
</feature>
<organism evidence="8 11">
    <name type="scientific">Teichococcus wenyumeiae</name>
    <dbReference type="NCBI Taxonomy" id="2478470"/>
    <lineage>
        <taxon>Bacteria</taxon>
        <taxon>Pseudomonadati</taxon>
        <taxon>Pseudomonadota</taxon>
        <taxon>Alphaproteobacteria</taxon>
        <taxon>Acetobacterales</taxon>
        <taxon>Roseomonadaceae</taxon>
        <taxon>Roseomonas</taxon>
    </lineage>
</organism>
<evidence type="ECO:0000313" key="9">
    <source>
        <dbReference type="EMBL" id="RMI26446.1"/>
    </source>
</evidence>
<dbReference type="Proteomes" id="UP000278036">
    <property type="component" value="Unassembled WGS sequence"/>
</dbReference>
<dbReference type="Proteomes" id="UP000274097">
    <property type="component" value="Unassembled WGS sequence"/>
</dbReference>
<evidence type="ECO:0000256" key="3">
    <source>
        <dbReference type="ARBA" id="ARBA00022692"/>
    </source>
</evidence>
<keyword evidence="5 6" id="KW-0472">Membrane</keyword>
<evidence type="ECO:0000256" key="4">
    <source>
        <dbReference type="ARBA" id="ARBA00022989"/>
    </source>
</evidence>
<dbReference type="RefSeq" id="WP_120640964.1">
    <property type="nucleotide sequence ID" value="NZ_RAQU01000296.1"/>
</dbReference>
<feature type="transmembrane region" description="Helical" evidence="6">
    <location>
        <begin position="41"/>
        <end position="62"/>
    </location>
</feature>
<evidence type="ECO:0000256" key="5">
    <source>
        <dbReference type="ARBA" id="ARBA00023136"/>
    </source>
</evidence>
<dbReference type="GO" id="GO:0022904">
    <property type="term" value="P:respiratory electron transport chain"/>
    <property type="evidence" value="ECO:0007669"/>
    <property type="project" value="InterPro"/>
</dbReference>
<dbReference type="PANTHER" id="PTHR30485">
    <property type="entry name" value="NI/FE-HYDROGENASE 1 B-TYPE CYTOCHROME SUBUNIT"/>
    <property type="match status" value="1"/>
</dbReference>
<evidence type="ECO:0000313" key="8">
    <source>
        <dbReference type="EMBL" id="RKK01313.1"/>
    </source>
</evidence>
<evidence type="ECO:0000313" key="10">
    <source>
        <dbReference type="Proteomes" id="UP000274097"/>
    </source>
</evidence>
<evidence type="ECO:0000256" key="6">
    <source>
        <dbReference type="SAM" id="Phobius"/>
    </source>
</evidence>
<dbReference type="GO" id="GO:0009055">
    <property type="term" value="F:electron transfer activity"/>
    <property type="evidence" value="ECO:0007669"/>
    <property type="project" value="InterPro"/>
</dbReference>
<evidence type="ECO:0000313" key="11">
    <source>
        <dbReference type="Proteomes" id="UP000278036"/>
    </source>
</evidence>
<dbReference type="Pfam" id="PF01292">
    <property type="entry name" value="Ni_hydr_CYTB"/>
    <property type="match status" value="1"/>
</dbReference>
<dbReference type="InterPro" id="IPR016174">
    <property type="entry name" value="Di-haem_cyt_TM"/>
</dbReference>
<feature type="transmembrane region" description="Helical" evidence="6">
    <location>
        <begin position="205"/>
        <end position="222"/>
    </location>
</feature>
<reference evidence="8 11" key="1">
    <citation type="submission" date="2018-09" db="EMBL/GenBank/DDBJ databases">
        <title>Roseomonas sp. nov., isolated from feces of Tibetan antelopes in the Qinghai-Tibet plateau, China.</title>
        <authorList>
            <person name="Tian Z."/>
        </authorList>
    </citation>
    <scope>NUCLEOTIDE SEQUENCE [LARGE SCALE GENOMIC DNA]</scope>
    <source>
        <strain evidence="9 10">Z23</strain>
        <strain evidence="8 11">Z24</strain>
    </source>
</reference>
<evidence type="ECO:0000259" key="7">
    <source>
        <dbReference type="Pfam" id="PF01292"/>
    </source>
</evidence>
<keyword evidence="2" id="KW-1003">Cell membrane</keyword>
<feature type="transmembrane region" description="Helical" evidence="6">
    <location>
        <begin position="150"/>
        <end position="172"/>
    </location>
</feature>
<name>A0A3A9J9B5_9PROT</name>
<dbReference type="InterPro" id="IPR051542">
    <property type="entry name" value="Hydrogenase_cytochrome"/>
</dbReference>
<gene>
    <name evidence="8" type="ORF">D6Z83_25630</name>
    <name evidence="9" type="ORF">EBE87_03985</name>
</gene>
<dbReference type="AlphaFoldDB" id="A0A3A9J9B5"/>
<dbReference type="OrthoDB" id="196472at2"/>
<dbReference type="PANTHER" id="PTHR30485:SF2">
    <property type="entry name" value="BLL0597 PROTEIN"/>
    <property type="match status" value="1"/>
</dbReference>